<evidence type="ECO:0000313" key="2">
    <source>
        <dbReference type="EMBL" id="WIM94573.1"/>
    </source>
</evidence>
<dbReference type="InterPro" id="IPR008030">
    <property type="entry name" value="NmrA-like"/>
</dbReference>
<dbReference type="RefSeq" id="WP_284915794.1">
    <property type="nucleotide sequence ID" value="NZ_CP126980.1"/>
</dbReference>
<proteinExistence type="predicted"/>
<dbReference type="InterPro" id="IPR051604">
    <property type="entry name" value="Ergot_Alk_Oxidoreductase"/>
</dbReference>
<protein>
    <submittedName>
        <fullName evidence="2">NAD(P)H-binding protein</fullName>
    </submittedName>
</protein>
<keyword evidence="3" id="KW-1185">Reference proteome</keyword>
<dbReference type="Gene3D" id="3.90.25.10">
    <property type="entry name" value="UDP-galactose 4-epimerase, domain 1"/>
    <property type="match status" value="1"/>
</dbReference>
<dbReference type="InterPro" id="IPR036291">
    <property type="entry name" value="NAD(P)-bd_dom_sf"/>
</dbReference>
<dbReference type="PANTHER" id="PTHR43162">
    <property type="match status" value="1"/>
</dbReference>
<name>A0ABY8WDM2_9ACTN</name>
<dbReference type="SUPFAM" id="SSF51735">
    <property type="entry name" value="NAD(P)-binding Rossmann-fold domains"/>
    <property type="match status" value="1"/>
</dbReference>
<dbReference type="PANTHER" id="PTHR43162:SF1">
    <property type="entry name" value="PRESTALK A DIFFERENTIATION PROTEIN A"/>
    <property type="match status" value="1"/>
</dbReference>
<evidence type="ECO:0000259" key="1">
    <source>
        <dbReference type="Pfam" id="PF05368"/>
    </source>
</evidence>
<dbReference type="Gene3D" id="3.40.50.720">
    <property type="entry name" value="NAD(P)-binding Rossmann-like Domain"/>
    <property type="match status" value="1"/>
</dbReference>
<accession>A0ABY8WDM2</accession>
<reference evidence="2 3" key="1">
    <citation type="submission" date="2023-06" db="EMBL/GenBank/DDBJ databases">
        <authorList>
            <person name="Yushchuk O."/>
            <person name="Binda E."/>
            <person name="Ruckert-Reed C."/>
            <person name="Fedorenko V."/>
            <person name="Kalinowski J."/>
            <person name="Marinelli F."/>
        </authorList>
    </citation>
    <scope>NUCLEOTIDE SEQUENCE [LARGE SCALE GENOMIC DNA]</scope>
    <source>
        <strain evidence="2 3">NRRL 3884</strain>
    </source>
</reference>
<sequence>MYVVTGATGNVGTPLVAALTEAGAEVRAVSRNAARWRADLADPESLRPVVAGAEAFFLLVSGAGAHLDGPAIVDVVKAGGVRRVVLLSSQAAGTRPDAASHAPLREWERTVRESGMDWTVLRPGGFMSNTFAWAEPVRAHRAVAAPFGDVGLPLVDPADIAGVAAAALRDPAHAGRVYELTGPELSTPRQRAAEIARMLGEPVTFTEQTPEEAREQMLTFMPAPVADGTLRILGSPIPAELRISPDVERVLGRPARGFADWLDRNGHAFR</sequence>
<dbReference type="Pfam" id="PF05368">
    <property type="entry name" value="NmrA"/>
    <property type="match status" value="1"/>
</dbReference>
<dbReference type="Proteomes" id="UP001240150">
    <property type="component" value="Chromosome"/>
</dbReference>
<gene>
    <name evidence="2" type="ORF">ACTOB_006606</name>
</gene>
<organism evidence="2 3">
    <name type="scientific">Actinoplanes oblitus</name>
    <dbReference type="NCBI Taxonomy" id="3040509"/>
    <lineage>
        <taxon>Bacteria</taxon>
        <taxon>Bacillati</taxon>
        <taxon>Actinomycetota</taxon>
        <taxon>Actinomycetes</taxon>
        <taxon>Micromonosporales</taxon>
        <taxon>Micromonosporaceae</taxon>
        <taxon>Actinoplanes</taxon>
    </lineage>
</organism>
<evidence type="ECO:0000313" key="3">
    <source>
        <dbReference type="Proteomes" id="UP001240150"/>
    </source>
</evidence>
<dbReference type="EMBL" id="CP126980">
    <property type="protein sequence ID" value="WIM94573.1"/>
    <property type="molecule type" value="Genomic_DNA"/>
</dbReference>
<feature type="domain" description="NmrA-like" evidence="1">
    <location>
        <begin position="3"/>
        <end position="226"/>
    </location>
</feature>